<comment type="caution">
    <text evidence="2">The sequence shown here is derived from an EMBL/GenBank/DDBJ whole genome shotgun (WGS) entry which is preliminary data.</text>
</comment>
<dbReference type="EMBL" id="BKCJ010004236">
    <property type="protein sequence ID" value="GEU59816.1"/>
    <property type="molecule type" value="Genomic_DNA"/>
</dbReference>
<accession>A0A6L2LDG9</accession>
<protein>
    <recommendedName>
        <fullName evidence="3">Integrase, catalytic region, zinc finger, CCHC-type, peptidase aspartic, catalytic</fullName>
    </recommendedName>
</protein>
<reference evidence="2" key="1">
    <citation type="journal article" date="2019" name="Sci. Rep.">
        <title>Draft genome of Tanacetum cinerariifolium, the natural source of mosquito coil.</title>
        <authorList>
            <person name="Yamashiro T."/>
            <person name="Shiraishi A."/>
            <person name="Satake H."/>
            <person name="Nakayama K."/>
        </authorList>
    </citation>
    <scope>NUCLEOTIDE SEQUENCE</scope>
</reference>
<proteinExistence type="predicted"/>
<dbReference type="AlphaFoldDB" id="A0A6L2LDG9"/>
<sequence>MTTLVEFIIIAGADNRPPMLEKSMYDSWKSRMELYIKNRENRIMILKCVLNGPLVWPTVDEENGTNRTKTYEELLVGEKLQADCDLKATIIVLQGLPPDMYAIFNHHKVTKKIWDRVKLLMQGTKLALQEKECKLYDEFDKFSFVKGETLPLFKTAGLLCNKFKGGKDKVMLVLAITAEDLDAYDSNYDDVSNAKAVLMANLSNYGFNVILEEKLSLKQQIDSLKQNLSNQIKEKESLLKTFTVFKNESKEKESKYMYKEIDLETKKKELDNIVYKVSQSAQTVHMLTKLQVFYNDTHKQALGYQNPFYLKKSQWIKPTLYVGISISSQHVASPVIDDEETLILEEVGRSKMLAK</sequence>
<name>A0A6L2LDG9_TANCI</name>
<gene>
    <name evidence="2" type="ORF">Tci_031794</name>
</gene>
<evidence type="ECO:0000313" key="2">
    <source>
        <dbReference type="EMBL" id="GEU59816.1"/>
    </source>
</evidence>
<evidence type="ECO:0000256" key="1">
    <source>
        <dbReference type="SAM" id="Coils"/>
    </source>
</evidence>
<organism evidence="2">
    <name type="scientific">Tanacetum cinerariifolium</name>
    <name type="common">Dalmatian daisy</name>
    <name type="synonym">Chrysanthemum cinerariifolium</name>
    <dbReference type="NCBI Taxonomy" id="118510"/>
    <lineage>
        <taxon>Eukaryota</taxon>
        <taxon>Viridiplantae</taxon>
        <taxon>Streptophyta</taxon>
        <taxon>Embryophyta</taxon>
        <taxon>Tracheophyta</taxon>
        <taxon>Spermatophyta</taxon>
        <taxon>Magnoliopsida</taxon>
        <taxon>eudicotyledons</taxon>
        <taxon>Gunneridae</taxon>
        <taxon>Pentapetalae</taxon>
        <taxon>asterids</taxon>
        <taxon>campanulids</taxon>
        <taxon>Asterales</taxon>
        <taxon>Asteraceae</taxon>
        <taxon>Asteroideae</taxon>
        <taxon>Anthemideae</taxon>
        <taxon>Anthemidinae</taxon>
        <taxon>Tanacetum</taxon>
    </lineage>
</organism>
<feature type="coiled-coil region" evidence="1">
    <location>
        <begin position="207"/>
        <end position="241"/>
    </location>
</feature>
<evidence type="ECO:0008006" key="3">
    <source>
        <dbReference type="Google" id="ProtNLM"/>
    </source>
</evidence>
<keyword evidence="1" id="KW-0175">Coiled coil</keyword>